<proteinExistence type="inferred from homology"/>
<dbReference type="InterPro" id="IPR015942">
    <property type="entry name" value="Asp/Glu/hydantoin_racemase"/>
</dbReference>
<sequence length="251" mass="26661">MRIQLINPNTCQGMTDKIALCAQHIALPTTQITACSPEHGPETIECARDEVLASAGLLDVIKECEQETNKPDAYIVACFGDPALDAAKELTEAPVLGIAQAAFHAASLVAHRFSVVTTLARTIPTAEHLLQRYGLAERCCAIRAIELPVLALEKSDNATFQQLLAACRETLHHDGAEAIVLGCAGMSDLVSDLQSELGVPVIDGVTAAVSLAESLHRLSLSTSKVATYAPPPAKPFTGRYQHWSAVAGKED</sequence>
<dbReference type="Gene3D" id="3.40.50.12500">
    <property type="match status" value="1"/>
</dbReference>
<evidence type="ECO:0000256" key="3">
    <source>
        <dbReference type="ARBA" id="ARBA00066406"/>
    </source>
</evidence>
<accession>A0A2T3NM52</accession>
<dbReference type="FunFam" id="3.40.50.12500:FF:000001">
    <property type="entry name" value="Putative hydantoin racemase"/>
    <property type="match status" value="1"/>
</dbReference>
<protein>
    <recommendedName>
        <fullName evidence="4">Hydantoin racemase</fullName>
        <ecNumber evidence="3">5.1.99.5</ecNumber>
    </recommendedName>
</protein>
<name>A0A2T3NM52_9GAMM</name>
<dbReference type="AlphaFoldDB" id="A0A2T3NM52"/>
<evidence type="ECO:0000256" key="1">
    <source>
        <dbReference type="ARBA" id="ARBA00038414"/>
    </source>
</evidence>
<evidence type="ECO:0000256" key="6">
    <source>
        <dbReference type="ARBA" id="ARBA00093234"/>
    </source>
</evidence>
<dbReference type="PANTHER" id="PTHR28047:SF5">
    <property type="entry name" value="PROTEIN DCG1"/>
    <property type="match status" value="1"/>
</dbReference>
<dbReference type="PANTHER" id="PTHR28047">
    <property type="entry name" value="PROTEIN DCG1"/>
    <property type="match status" value="1"/>
</dbReference>
<evidence type="ECO:0000313" key="7">
    <source>
        <dbReference type="EMBL" id="PSW16581.1"/>
    </source>
</evidence>
<dbReference type="RefSeq" id="WP_107297202.1">
    <property type="nucleotide sequence ID" value="NZ_PYMB01000001.1"/>
</dbReference>
<gene>
    <name evidence="7" type="ORF">C9J01_06190</name>
</gene>
<organism evidence="7 8">
    <name type="scientific">Photobacterium rosenbergii</name>
    <dbReference type="NCBI Taxonomy" id="294936"/>
    <lineage>
        <taxon>Bacteria</taxon>
        <taxon>Pseudomonadati</taxon>
        <taxon>Pseudomonadota</taxon>
        <taxon>Gammaproteobacteria</taxon>
        <taxon>Vibrionales</taxon>
        <taxon>Vibrionaceae</taxon>
        <taxon>Photobacterium</taxon>
    </lineage>
</organism>
<dbReference type="EC" id="5.1.99.5" evidence="3"/>
<comment type="catalytic activity">
    <reaction evidence="5">
        <text>D-5-benzylhydantoin = L-5-benzylhydantoin</text>
        <dbReference type="Rhea" id="RHEA:83991"/>
        <dbReference type="ChEBI" id="CHEBI:176864"/>
        <dbReference type="ChEBI" id="CHEBI:233540"/>
    </reaction>
</comment>
<dbReference type="SUPFAM" id="SSF53681">
    <property type="entry name" value="Aspartate/glutamate racemase"/>
    <property type="match status" value="1"/>
</dbReference>
<dbReference type="GO" id="GO:0036348">
    <property type="term" value="F:hydantoin racemase activity"/>
    <property type="evidence" value="ECO:0007669"/>
    <property type="project" value="UniProtKB-EC"/>
</dbReference>
<comment type="caution">
    <text evidence="7">The sequence shown here is derived from an EMBL/GenBank/DDBJ whole genome shotgun (WGS) entry which is preliminary data.</text>
</comment>
<evidence type="ECO:0000256" key="5">
    <source>
        <dbReference type="ARBA" id="ARBA00093199"/>
    </source>
</evidence>
<dbReference type="InterPro" id="IPR053714">
    <property type="entry name" value="Iso_Racemase_Enz_sf"/>
</dbReference>
<dbReference type="EMBL" id="PYMB01000001">
    <property type="protein sequence ID" value="PSW16581.1"/>
    <property type="molecule type" value="Genomic_DNA"/>
</dbReference>
<dbReference type="GO" id="GO:0047661">
    <property type="term" value="F:amino-acid racemase activity"/>
    <property type="evidence" value="ECO:0007669"/>
    <property type="project" value="InterPro"/>
</dbReference>
<reference evidence="7 8" key="1">
    <citation type="submission" date="2018-03" db="EMBL/GenBank/DDBJ databases">
        <title>Whole genome sequencing of Histamine producing bacteria.</title>
        <authorList>
            <person name="Butler K."/>
        </authorList>
    </citation>
    <scope>NUCLEOTIDE SEQUENCE [LARGE SCALE GENOMIC DNA]</scope>
    <source>
        <strain evidence="7 8">DSM 19138</strain>
    </source>
</reference>
<evidence type="ECO:0000313" key="8">
    <source>
        <dbReference type="Proteomes" id="UP000241346"/>
    </source>
</evidence>
<comment type="catalytic activity">
    <reaction evidence="2">
        <text>a D-5-monosubstituted hydantoin = a L-5-monosubstituted hydantoin</text>
        <dbReference type="Rhea" id="RHEA:46624"/>
        <dbReference type="ChEBI" id="CHEBI:86339"/>
        <dbReference type="ChEBI" id="CHEBI:86340"/>
        <dbReference type="EC" id="5.1.99.5"/>
    </reaction>
</comment>
<comment type="similarity">
    <text evidence="1">Belongs to the HyuE racemase family.</text>
</comment>
<dbReference type="InterPro" id="IPR052186">
    <property type="entry name" value="Hydantoin_racemase-like"/>
</dbReference>
<evidence type="ECO:0000256" key="4">
    <source>
        <dbReference type="ARBA" id="ARBA00067972"/>
    </source>
</evidence>
<comment type="catalytic activity">
    <reaction evidence="6">
        <text>D-5-isobutylhydantoin = L-5-isobutylhydantoin</text>
        <dbReference type="Rhea" id="RHEA:84231"/>
        <dbReference type="ChEBI" id="CHEBI:233609"/>
        <dbReference type="ChEBI" id="CHEBI:233610"/>
    </reaction>
</comment>
<evidence type="ECO:0000256" key="2">
    <source>
        <dbReference type="ARBA" id="ARBA00051635"/>
    </source>
</evidence>
<dbReference type="InterPro" id="IPR001920">
    <property type="entry name" value="Asp/Glu_race"/>
</dbReference>
<dbReference type="Proteomes" id="UP000241346">
    <property type="component" value="Unassembled WGS sequence"/>
</dbReference>
<dbReference type="OrthoDB" id="9791723at2"/>
<dbReference type="Pfam" id="PF01177">
    <property type="entry name" value="Asp_Glu_race"/>
    <property type="match status" value="1"/>
</dbReference>